<dbReference type="PANTHER" id="PTHR31900">
    <property type="entry name" value="F-BOX/RNI SUPERFAMILY PROTEIN-RELATED"/>
    <property type="match status" value="1"/>
</dbReference>
<dbReference type="InterPro" id="IPR053781">
    <property type="entry name" value="F-box_AtFBL13-like"/>
</dbReference>
<dbReference type="InterPro" id="IPR036047">
    <property type="entry name" value="F-box-like_dom_sf"/>
</dbReference>
<organism evidence="2 3">
    <name type="scientific">Camelina sativa</name>
    <name type="common">False flax</name>
    <name type="synonym">Myagrum sativum</name>
    <dbReference type="NCBI Taxonomy" id="90675"/>
    <lineage>
        <taxon>Eukaryota</taxon>
        <taxon>Viridiplantae</taxon>
        <taxon>Streptophyta</taxon>
        <taxon>Embryophyta</taxon>
        <taxon>Tracheophyta</taxon>
        <taxon>Spermatophyta</taxon>
        <taxon>Magnoliopsida</taxon>
        <taxon>eudicotyledons</taxon>
        <taxon>Gunneridae</taxon>
        <taxon>Pentapetalae</taxon>
        <taxon>rosids</taxon>
        <taxon>malvids</taxon>
        <taxon>Brassicales</taxon>
        <taxon>Brassicaceae</taxon>
        <taxon>Camelineae</taxon>
        <taxon>Camelina</taxon>
    </lineage>
</organism>
<feature type="domain" description="FBD" evidence="1">
    <location>
        <begin position="363"/>
        <end position="431"/>
    </location>
</feature>
<keyword evidence="2" id="KW-1185">Reference proteome</keyword>
<dbReference type="RefSeq" id="XP_019087816.1">
    <property type="nucleotide sequence ID" value="XM_019232271.1"/>
</dbReference>
<dbReference type="Gene3D" id="3.80.10.10">
    <property type="entry name" value="Ribonuclease Inhibitor"/>
    <property type="match status" value="1"/>
</dbReference>
<dbReference type="InterPro" id="IPR006566">
    <property type="entry name" value="FBD"/>
</dbReference>
<gene>
    <name evidence="3" type="primary">LOC104733633</name>
</gene>
<dbReference type="CDD" id="cd22160">
    <property type="entry name" value="F-box_AtFBL13-like"/>
    <property type="match status" value="1"/>
</dbReference>
<reference evidence="2" key="1">
    <citation type="journal article" date="2014" name="Nat. Commun.">
        <title>The emerging biofuel crop Camelina sativa retains a highly undifferentiated hexaploid genome structure.</title>
        <authorList>
            <person name="Kagale S."/>
            <person name="Koh C."/>
            <person name="Nixon J."/>
            <person name="Bollina V."/>
            <person name="Clarke W.E."/>
            <person name="Tuteja R."/>
            <person name="Spillane C."/>
            <person name="Robinson S.J."/>
            <person name="Links M.G."/>
            <person name="Clarke C."/>
            <person name="Higgins E.E."/>
            <person name="Huebert T."/>
            <person name="Sharpe A.G."/>
            <person name="Parkin I.A."/>
        </authorList>
    </citation>
    <scope>NUCLEOTIDE SEQUENCE [LARGE SCALE GENOMIC DNA]</scope>
    <source>
        <strain evidence="2">cv. DH55</strain>
    </source>
</reference>
<dbReference type="Gene3D" id="1.20.1280.50">
    <property type="match status" value="1"/>
</dbReference>
<evidence type="ECO:0000259" key="1">
    <source>
        <dbReference type="SMART" id="SM00579"/>
    </source>
</evidence>
<dbReference type="SMART" id="SM00579">
    <property type="entry name" value="FBD"/>
    <property type="match status" value="1"/>
</dbReference>
<dbReference type="InterPro" id="IPR050232">
    <property type="entry name" value="FBL13/AtMIF1-like"/>
</dbReference>
<sequence>MDKISQLSDDLLIKILSLLQTKDAVAMSILSKRWKSLWTLVPTLIFGEYPEDREDEDKVPKTNDESHCINMSQFVYGTLLLHKAPVLECFHLNRASGCSPSEIDLWIRIAVERFVRDLTIGFCYEYGVIRLPSMLFSCETLVTLELKKVIFLEVPSQIRFQSLKTLRLLFVKYVDEESFVRLISNSPVLEDLVVETCHDDNVVTFTINVPSLVSFSIRNTLQDLETENDLFVVHYHCLKQFTIVDYFGELTLIGNMPKLVEASLLSVSCQAKSEKFLRSITSIQHLSLCSKTSKITYPSGGGTSFFYLEHLELCTCSQEWSNLLNIILKDAPRLQVLKLKLKHCVQYSTDSMDHWTELSSVPKSLSSHLEIFEWGHYKGTKQDKKVAKYILTNASNLKMAIFSSVSVGRNRICNELENVARGSEACQLVFK</sequence>
<dbReference type="InterPro" id="IPR032675">
    <property type="entry name" value="LRR_dom_sf"/>
</dbReference>
<dbReference type="GeneID" id="104733633"/>
<dbReference type="Proteomes" id="UP000694864">
    <property type="component" value="Chromosome 2"/>
</dbReference>
<dbReference type="SUPFAM" id="SSF52047">
    <property type="entry name" value="RNI-like"/>
    <property type="match status" value="1"/>
</dbReference>
<evidence type="ECO:0000313" key="3">
    <source>
        <dbReference type="RefSeq" id="XP_019087816.1"/>
    </source>
</evidence>
<dbReference type="InterPro" id="IPR001810">
    <property type="entry name" value="F-box_dom"/>
</dbReference>
<dbReference type="SUPFAM" id="SSF81383">
    <property type="entry name" value="F-box domain"/>
    <property type="match status" value="1"/>
</dbReference>
<name>A0ABM1QM28_CAMSA</name>
<protein>
    <submittedName>
        <fullName evidence="3">F-box/FBD/LRR-repeat protein At5g56420-like isoform X2</fullName>
    </submittedName>
</protein>
<reference evidence="3" key="2">
    <citation type="submission" date="2025-08" db="UniProtKB">
        <authorList>
            <consortium name="RefSeq"/>
        </authorList>
    </citation>
    <scope>IDENTIFICATION</scope>
    <source>
        <tissue evidence="3">Leaf</tissue>
    </source>
</reference>
<proteinExistence type="predicted"/>
<dbReference type="Pfam" id="PF00646">
    <property type="entry name" value="F-box"/>
    <property type="match status" value="1"/>
</dbReference>
<dbReference type="Pfam" id="PF24758">
    <property type="entry name" value="LRR_At5g56370"/>
    <property type="match status" value="1"/>
</dbReference>
<dbReference type="Pfam" id="PF08387">
    <property type="entry name" value="FBD"/>
    <property type="match status" value="1"/>
</dbReference>
<dbReference type="InterPro" id="IPR055411">
    <property type="entry name" value="LRR_FXL15/At3g58940/PEG3-like"/>
</dbReference>
<dbReference type="PANTHER" id="PTHR31900:SF34">
    <property type="entry name" value="EMB|CAB62440.1-RELATED"/>
    <property type="match status" value="1"/>
</dbReference>
<accession>A0ABM1QM28</accession>
<evidence type="ECO:0000313" key="2">
    <source>
        <dbReference type="Proteomes" id="UP000694864"/>
    </source>
</evidence>